<dbReference type="GO" id="GO:0016757">
    <property type="term" value="F:glycosyltransferase activity"/>
    <property type="evidence" value="ECO:0007669"/>
    <property type="project" value="UniProtKB-KW"/>
</dbReference>
<comment type="similarity">
    <text evidence="1">Belongs to the glycosyltransferase group 1 family. Glycosyltransferase 4 subfamily.</text>
</comment>
<keyword evidence="10" id="KW-1185">Reference proteome</keyword>
<dbReference type="RefSeq" id="WP_166664446.1">
    <property type="nucleotide sequence ID" value="NZ_SOCP01000021.1"/>
</dbReference>
<dbReference type="AlphaFoldDB" id="A0A4R7UY53"/>
<evidence type="ECO:0000256" key="2">
    <source>
        <dbReference type="ARBA" id="ARBA00011738"/>
    </source>
</evidence>
<comment type="caution">
    <text evidence="9">The sequence shown here is derived from an EMBL/GenBank/DDBJ whole genome shotgun (WGS) entry which is preliminary data.</text>
</comment>
<dbReference type="InterPro" id="IPR052078">
    <property type="entry name" value="Trehalose_Metab_GTase"/>
</dbReference>
<keyword evidence="6" id="KW-0119">Carbohydrate metabolism</keyword>
<reference evidence="9 10" key="1">
    <citation type="submission" date="2019-03" db="EMBL/GenBank/DDBJ databases">
        <title>Genomic Encyclopedia of Archaeal and Bacterial Type Strains, Phase II (KMG-II): from individual species to whole genera.</title>
        <authorList>
            <person name="Goeker M."/>
        </authorList>
    </citation>
    <scope>NUCLEOTIDE SEQUENCE [LARGE SCALE GENOMIC DNA]</scope>
    <source>
        <strain evidence="9 10">DSM 45499</strain>
    </source>
</reference>
<evidence type="ECO:0000313" key="9">
    <source>
        <dbReference type="EMBL" id="TDV41094.1"/>
    </source>
</evidence>
<evidence type="ECO:0000256" key="1">
    <source>
        <dbReference type="ARBA" id="ARBA00009481"/>
    </source>
</evidence>
<dbReference type="Pfam" id="PF00534">
    <property type="entry name" value="Glycos_transf_1"/>
    <property type="match status" value="1"/>
</dbReference>
<dbReference type="GO" id="GO:0006006">
    <property type="term" value="P:glucose metabolic process"/>
    <property type="evidence" value="ECO:0007669"/>
    <property type="project" value="UniProtKB-KW"/>
</dbReference>
<keyword evidence="5" id="KW-0808">Transferase</keyword>
<dbReference type="Proteomes" id="UP000294927">
    <property type="component" value="Unassembled WGS sequence"/>
</dbReference>
<dbReference type="PANTHER" id="PTHR47779">
    <property type="entry name" value="SYNTHASE (CCG-9), PUTATIVE (AFU_ORTHOLOGUE AFUA_3G12100)-RELATED"/>
    <property type="match status" value="1"/>
</dbReference>
<evidence type="ECO:0000256" key="6">
    <source>
        <dbReference type="ARBA" id="ARBA00023277"/>
    </source>
</evidence>
<evidence type="ECO:0000256" key="4">
    <source>
        <dbReference type="ARBA" id="ARBA00022676"/>
    </source>
</evidence>
<feature type="domain" description="Glycosyl transferase family 1" evidence="7">
    <location>
        <begin position="221"/>
        <end position="390"/>
    </location>
</feature>
<dbReference type="InterPro" id="IPR001296">
    <property type="entry name" value="Glyco_trans_1"/>
</dbReference>
<organism evidence="9 10">
    <name type="scientific">Actinophytocola oryzae</name>
    <dbReference type="NCBI Taxonomy" id="502181"/>
    <lineage>
        <taxon>Bacteria</taxon>
        <taxon>Bacillati</taxon>
        <taxon>Actinomycetota</taxon>
        <taxon>Actinomycetes</taxon>
        <taxon>Pseudonocardiales</taxon>
        <taxon>Pseudonocardiaceae</taxon>
    </lineage>
</organism>
<proteinExistence type="inferred from homology"/>
<keyword evidence="4" id="KW-0328">Glycosyltransferase</keyword>
<evidence type="ECO:0000256" key="5">
    <source>
        <dbReference type="ARBA" id="ARBA00022679"/>
    </source>
</evidence>
<dbReference type="SUPFAM" id="SSF53756">
    <property type="entry name" value="UDP-Glycosyltransferase/glycogen phosphorylase"/>
    <property type="match status" value="1"/>
</dbReference>
<dbReference type="Pfam" id="PF21269">
    <property type="entry name" value="TreT_GT1"/>
    <property type="match status" value="1"/>
</dbReference>
<feature type="domain" description="Trehalose synthase N-terminal" evidence="8">
    <location>
        <begin position="18"/>
        <end position="170"/>
    </location>
</feature>
<comment type="subunit">
    <text evidence="2">Homodimer.</text>
</comment>
<accession>A0A4R7UY53</accession>
<dbReference type="EMBL" id="SOCP01000021">
    <property type="protein sequence ID" value="TDV41094.1"/>
    <property type="molecule type" value="Genomic_DNA"/>
</dbReference>
<dbReference type="PANTHER" id="PTHR47779:SF1">
    <property type="entry name" value="SYNTHASE (CCG-9), PUTATIVE (AFU_ORTHOLOGUE AFUA_3G12100)-RELATED"/>
    <property type="match status" value="1"/>
</dbReference>
<evidence type="ECO:0000259" key="8">
    <source>
        <dbReference type="Pfam" id="PF21269"/>
    </source>
</evidence>
<dbReference type="Gene3D" id="3.40.50.2000">
    <property type="entry name" value="Glycogen Phosphorylase B"/>
    <property type="match status" value="2"/>
</dbReference>
<keyword evidence="3" id="KW-0313">Glucose metabolism</keyword>
<evidence type="ECO:0000256" key="3">
    <source>
        <dbReference type="ARBA" id="ARBA00022526"/>
    </source>
</evidence>
<dbReference type="InterPro" id="IPR049438">
    <property type="entry name" value="TreT_GT1"/>
</dbReference>
<name>A0A4R7UY53_9PSEU</name>
<evidence type="ECO:0000313" key="10">
    <source>
        <dbReference type="Proteomes" id="UP000294927"/>
    </source>
</evidence>
<gene>
    <name evidence="9" type="ORF">CLV71_121160</name>
</gene>
<sequence length="421" mass="45186">MVTPTWALPPGAGPRLVHVSSTARGGRVAELLSSLVPAQVATGLSVGWAVVEGDAAFFAVTRYLHQLLHGRADALTTDRLAVSLPSYRTVLASQANRLVERLTPGDVVVLHDPATLGMAPRLAAAGMAVVWHCHVGTTDGRATGPSAVWYAFAGELSDVDIVMTPLTEFAPPLVPPVRKRVVAPAVDPNSAKNRVLSRLEFADLLGNLGQVDEDGPLPAGAPLVLQVSRWDPLTEMPGVLRLVHQLPPEVHVVLACDGQTQDALEGWAVLEEIRSLRAALSPAERARVHLVLPDDDDTERAALVVNALQRRADVVLQKSLGEGFGLSVTEAMVKGRAVVAADVGGLREQVSPWHNGLLVDPRDNEAVVYALRTMLGDELLRARLGRRAEESARRRYLLPRMVADYERFVAASLLVRAPEVA</sequence>
<protein>
    <submittedName>
        <fullName evidence="9">Trehalose synthase (ADP-glucose)</fullName>
    </submittedName>
</protein>
<evidence type="ECO:0000259" key="7">
    <source>
        <dbReference type="Pfam" id="PF00534"/>
    </source>
</evidence>